<dbReference type="OrthoDB" id="191139at2759"/>
<dbReference type="AlphaFoldDB" id="A0A2P7ZQ57"/>
<proteinExistence type="inferred from homology"/>
<evidence type="ECO:0000313" key="5">
    <source>
        <dbReference type="EMBL" id="PSK50349.1"/>
    </source>
</evidence>
<gene>
    <name evidence="5" type="ORF">B9Z65_293</name>
</gene>
<dbReference type="Proteomes" id="UP000243723">
    <property type="component" value="Unassembled WGS sequence"/>
</dbReference>
<dbReference type="EMBL" id="NHZQ01000138">
    <property type="protein sequence ID" value="PSK50349.1"/>
    <property type="molecule type" value="Genomic_DNA"/>
</dbReference>
<feature type="region of interest" description="Disordered" evidence="4">
    <location>
        <begin position="1"/>
        <end position="21"/>
    </location>
</feature>
<evidence type="ECO:0000256" key="4">
    <source>
        <dbReference type="SAM" id="MobiDB-lite"/>
    </source>
</evidence>
<protein>
    <recommendedName>
        <fullName evidence="7">NAD(P)-binding protein</fullName>
    </recommendedName>
</protein>
<keyword evidence="3" id="KW-0560">Oxidoreductase</keyword>
<dbReference type="InterPro" id="IPR036291">
    <property type="entry name" value="NAD(P)-bd_dom_sf"/>
</dbReference>
<dbReference type="PANTHER" id="PTHR24320">
    <property type="entry name" value="RETINOL DEHYDROGENASE"/>
    <property type="match status" value="1"/>
</dbReference>
<evidence type="ECO:0008006" key="7">
    <source>
        <dbReference type="Google" id="ProtNLM"/>
    </source>
</evidence>
<comment type="similarity">
    <text evidence="1">Belongs to the short-chain dehydrogenases/reductases (SDR) family.</text>
</comment>
<dbReference type="InterPro" id="IPR020904">
    <property type="entry name" value="Sc_DH/Rdtase_CS"/>
</dbReference>
<sequence length="311" mass="33697">MGAVPSTPVSPPITEHNIPDQTGKVHLITGGTSGIGIELARILYAANAKVYILARSASKARSVIASIQSTYPSSKGSLHILEADFSDLSTIKAAANEFLKKERRLDVLFNNAGIMIPPVGTVTKQRYEAQLGVNVLAPFLFTKLLGPVLGRGSRVVWVSSSAARNFSPDGGVVMTKLGQKENWSQWQWYGISKAASILLSAEMAQRMEAEGLTSVSMDPGNLATDLYVNMPKWQHYIAKLAALKPPVFGAYTELYAGLSQQVKSGDWVVPWGKVDLPREDIANSCKPKADGGSGLSQEFWNWCEQEVRAFA</sequence>
<name>A0A2P7ZQ57_9PEZI</name>
<comment type="caution">
    <text evidence="5">The sequence shown here is derived from an EMBL/GenBank/DDBJ whole genome shotgun (WGS) entry which is preliminary data.</text>
</comment>
<evidence type="ECO:0000256" key="3">
    <source>
        <dbReference type="ARBA" id="ARBA00023002"/>
    </source>
</evidence>
<reference evidence="5 6" key="1">
    <citation type="submission" date="2017-05" db="EMBL/GenBank/DDBJ databases">
        <title>Draft genome sequence of Elsinoe australis.</title>
        <authorList>
            <person name="Cheng Q."/>
        </authorList>
    </citation>
    <scope>NUCLEOTIDE SEQUENCE [LARGE SCALE GENOMIC DNA]</scope>
    <source>
        <strain evidence="5 6">NL1</strain>
    </source>
</reference>
<dbReference type="PANTHER" id="PTHR24320:SF236">
    <property type="entry name" value="SHORT-CHAIN DEHYDROGENASE-RELATED"/>
    <property type="match status" value="1"/>
</dbReference>
<keyword evidence="2" id="KW-0521">NADP</keyword>
<dbReference type="GO" id="GO:0016491">
    <property type="term" value="F:oxidoreductase activity"/>
    <property type="evidence" value="ECO:0007669"/>
    <property type="project" value="UniProtKB-KW"/>
</dbReference>
<evidence type="ECO:0000256" key="1">
    <source>
        <dbReference type="ARBA" id="ARBA00006484"/>
    </source>
</evidence>
<dbReference type="PROSITE" id="PS00061">
    <property type="entry name" value="ADH_SHORT"/>
    <property type="match status" value="1"/>
</dbReference>
<evidence type="ECO:0000256" key="2">
    <source>
        <dbReference type="ARBA" id="ARBA00022857"/>
    </source>
</evidence>
<dbReference type="PRINTS" id="PR00081">
    <property type="entry name" value="GDHRDH"/>
</dbReference>
<dbReference type="Pfam" id="PF00106">
    <property type="entry name" value="adh_short"/>
    <property type="match status" value="1"/>
</dbReference>
<dbReference type="SUPFAM" id="SSF51735">
    <property type="entry name" value="NAD(P)-binding Rossmann-fold domains"/>
    <property type="match status" value="1"/>
</dbReference>
<dbReference type="InterPro" id="IPR002347">
    <property type="entry name" value="SDR_fam"/>
</dbReference>
<accession>A0A2P7ZQ57</accession>
<evidence type="ECO:0000313" key="6">
    <source>
        <dbReference type="Proteomes" id="UP000243723"/>
    </source>
</evidence>
<dbReference type="STRING" id="40998.A0A2P7ZQ57"/>
<organism evidence="5 6">
    <name type="scientific">Elsinoe australis</name>
    <dbReference type="NCBI Taxonomy" id="40998"/>
    <lineage>
        <taxon>Eukaryota</taxon>
        <taxon>Fungi</taxon>
        <taxon>Dikarya</taxon>
        <taxon>Ascomycota</taxon>
        <taxon>Pezizomycotina</taxon>
        <taxon>Dothideomycetes</taxon>
        <taxon>Dothideomycetidae</taxon>
        <taxon>Myriangiales</taxon>
        <taxon>Elsinoaceae</taxon>
        <taxon>Elsinoe</taxon>
    </lineage>
</organism>
<dbReference type="Gene3D" id="3.40.50.720">
    <property type="entry name" value="NAD(P)-binding Rossmann-like Domain"/>
    <property type="match status" value="1"/>
</dbReference>
<keyword evidence="6" id="KW-1185">Reference proteome</keyword>